<organism evidence="8">
    <name type="scientific">Chromera velia CCMP2878</name>
    <dbReference type="NCBI Taxonomy" id="1169474"/>
    <lineage>
        <taxon>Eukaryota</taxon>
        <taxon>Sar</taxon>
        <taxon>Alveolata</taxon>
        <taxon>Colpodellida</taxon>
        <taxon>Chromeraceae</taxon>
        <taxon>Chromera</taxon>
    </lineage>
</organism>
<dbReference type="Gene3D" id="1.10.287.70">
    <property type="match status" value="1"/>
</dbReference>
<evidence type="ECO:0000256" key="5">
    <source>
        <dbReference type="SAM" id="MobiDB-lite"/>
    </source>
</evidence>
<evidence type="ECO:0000259" key="7">
    <source>
        <dbReference type="Pfam" id="PF00520"/>
    </source>
</evidence>
<dbReference type="InterPro" id="IPR027359">
    <property type="entry name" value="Volt_channel_dom_sf"/>
</dbReference>
<dbReference type="AlphaFoldDB" id="A0A0G4I592"/>
<comment type="subcellular location">
    <subcellularLocation>
        <location evidence="1">Membrane</location>
        <topology evidence="1">Multi-pass membrane protein</topology>
    </subcellularLocation>
</comment>
<sequence length="479" mass="53312">MALNEPFAPQSRKKVLEEMDNAFLYCFTVEAVVKILAMGFVIERNSYLRDPWNQLDFTVVCLDWLSFFLQGSYNFSILRSIRILRPLRTINRFPGMRVIVKSLLDSLPLLADAFILFLFIVLFFGIIGLQLYSGAFRQQCFCVTEGLQEADSNHPDLVKEFPSLAPYENTTTGALLPRPKGSNLTTECVEQEDGDFPGLFRPEGEERYCTESEGMGTGHCGDWEVCRPFGENPNDGVTNFDNLGWAVLLVFQVITLEGWASIMNLTRATKGIVNDLFYIGLVVFGAFFMINLVVAVLVSNFDQSSDEEAAGGGEQAGGEAKPGEPSPLGGSTGNAMGDTELQESLLADAVHAAEKTNPMYISRCFGCCRRHKKEGGPEGLREWRCSEGWADFLKCLFGEGGLFARISASAWFERFIMLVITVNTGTLAMDHWGMPVEMENFIELANFICTFIFIAEMVIKMAGLGIGNYWSNSWNKFDA</sequence>
<evidence type="ECO:0000256" key="6">
    <source>
        <dbReference type="SAM" id="Phobius"/>
    </source>
</evidence>
<keyword evidence="4 6" id="KW-0472">Membrane</keyword>
<feature type="transmembrane region" description="Helical" evidence="6">
    <location>
        <begin position="444"/>
        <end position="470"/>
    </location>
</feature>
<dbReference type="GO" id="GO:0001518">
    <property type="term" value="C:voltage-gated sodium channel complex"/>
    <property type="evidence" value="ECO:0007669"/>
    <property type="project" value="TreeGrafter"/>
</dbReference>
<evidence type="ECO:0000256" key="2">
    <source>
        <dbReference type="ARBA" id="ARBA00022692"/>
    </source>
</evidence>
<reference evidence="8" key="1">
    <citation type="submission" date="2014-11" db="EMBL/GenBank/DDBJ databases">
        <authorList>
            <person name="Otto D Thomas"/>
            <person name="Naeem Raeece"/>
        </authorList>
    </citation>
    <scope>NUCLEOTIDE SEQUENCE</scope>
</reference>
<feature type="transmembrane region" description="Helical" evidence="6">
    <location>
        <begin position="415"/>
        <end position="432"/>
    </location>
</feature>
<accession>A0A0G4I592</accession>
<feature type="domain" description="Ion transport" evidence="7">
    <location>
        <begin position="1"/>
        <end position="307"/>
    </location>
</feature>
<dbReference type="GO" id="GO:0005248">
    <property type="term" value="F:voltage-gated sodium channel activity"/>
    <property type="evidence" value="ECO:0007669"/>
    <property type="project" value="TreeGrafter"/>
</dbReference>
<keyword evidence="3 6" id="KW-1133">Transmembrane helix</keyword>
<dbReference type="InterPro" id="IPR005821">
    <property type="entry name" value="Ion_trans_dom"/>
</dbReference>
<feature type="transmembrane region" description="Helical" evidence="6">
    <location>
        <begin position="22"/>
        <end position="42"/>
    </location>
</feature>
<dbReference type="InterPro" id="IPR043203">
    <property type="entry name" value="VGCC_Ca_Na"/>
</dbReference>
<dbReference type="PANTHER" id="PTHR10037">
    <property type="entry name" value="VOLTAGE-GATED CATION CHANNEL CALCIUM AND SODIUM"/>
    <property type="match status" value="1"/>
</dbReference>
<keyword evidence="2 6" id="KW-0812">Transmembrane</keyword>
<evidence type="ECO:0000313" key="8">
    <source>
        <dbReference type="EMBL" id="CEM52171.1"/>
    </source>
</evidence>
<dbReference type="Pfam" id="PF00520">
    <property type="entry name" value="Ion_trans"/>
    <property type="match status" value="2"/>
</dbReference>
<gene>
    <name evidence="8" type="ORF">Cvel_36055</name>
</gene>
<proteinExistence type="predicted"/>
<dbReference type="PANTHER" id="PTHR10037:SF62">
    <property type="entry name" value="SODIUM CHANNEL PROTEIN 60E"/>
    <property type="match status" value="1"/>
</dbReference>
<feature type="transmembrane region" description="Helical" evidence="6">
    <location>
        <begin position="243"/>
        <end position="264"/>
    </location>
</feature>
<protein>
    <recommendedName>
        <fullName evidence="7">Ion transport domain-containing protein</fullName>
    </recommendedName>
</protein>
<dbReference type="Gene3D" id="1.20.120.350">
    <property type="entry name" value="Voltage-gated potassium channels. Chain C"/>
    <property type="match status" value="2"/>
</dbReference>
<name>A0A0G4I592_9ALVE</name>
<dbReference type="SUPFAM" id="SSF81324">
    <property type="entry name" value="Voltage-gated potassium channels"/>
    <property type="match status" value="2"/>
</dbReference>
<dbReference type="PhylomeDB" id="A0A0G4I592"/>
<feature type="transmembrane region" description="Helical" evidence="6">
    <location>
        <begin position="102"/>
        <end position="127"/>
    </location>
</feature>
<feature type="transmembrane region" description="Helical" evidence="6">
    <location>
        <begin position="276"/>
        <end position="298"/>
    </location>
</feature>
<feature type="region of interest" description="Disordered" evidence="5">
    <location>
        <begin position="307"/>
        <end position="334"/>
    </location>
</feature>
<feature type="domain" description="Ion transport" evidence="7">
    <location>
        <begin position="410"/>
        <end position="478"/>
    </location>
</feature>
<dbReference type="VEuPathDB" id="CryptoDB:Cvel_36055"/>
<evidence type="ECO:0000256" key="4">
    <source>
        <dbReference type="ARBA" id="ARBA00023136"/>
    </source>
</evidence>
<dbReference type="EMBL" id="CDMZ01005171">
    <property type="protein sequence ID" value="CEM52171.1"/>
    <property type="molecule type" value="Genomic_DNA"/>
</dbReference>
<evidence type="ECO:0000256" key="3">
    <source>
        <dbReference type="ARBA" id="ARBA00022989"/>
    </source>
</evidence>
<evidence type="ECO:0000256" key="1">
    <source>
        <dbReference type="ARBA" id="ARBA00004141"/>
    </source>
</evidence>